<dbReference type="RefSeq" id="WP_128957698.1">
    <property type="nucleotide sequence ID" value="NZ_SOZH01000001.1"/>
</dbReference>
<gene>
    <name evidence="1" type="ORF">E1O70_01195</name>
</gene>
<evidence type="ECO:0000313" key="1">
    <source>
        <dbReference type="EMBL" id="TFF17429.1"/>
    </source>
</evidence>
<evidence type="ECO:0000313" key="2">
    <source>
        <dbReference type="Proteomes" id="UP000298003"/>
    </source>
</evidence>
<comment type="caution">
    <text evidence="1">The sequence shown here is derived from an EMBL/GenBank/DDBJ whole genome shotgun (WGS) entry which is preliminary data.</text>
</comment>
<organism evidence="1 2">
    <name type="scientific">Cellulosimicrobium funkei</name>
    <dbReference type="NCBI Taxonomy" id="264251"/>
    <lineage>
        <taxon>Bacteria</taxon>
        <taxon>Bacillati</taxon>
        <taxon>Actinomycetota</taxon>
        <taxon>Actinomycetes</taxon>
        <taxon>Micrococcales</taxon>
        <taxon>Promicromonosporaceae</taxon>
        <taxon>Cellulosimicrobium</taxon>
    </lineage>
</organism>
<proteinExistence type="predicted"/>
<dbReference type="EMBL" id="SOZH01000001">
    <property type="protein sequence ID" value="TFF17429.1"/>
    <property type="molecule type" value="Genomic_DNA"/>
</dbReference>
<sequence length="175" mass="19231">MMLVLSACSGGVDGQGQSVDASPWEPPGWMAEQARQQEEFQAALQSCLDGAGWDKTVTPDGGIKEPFTGAEYDRFRENLHECYTQMGYPVAPTTTLSPEFLGTLYDRQLDVAACLKSKGEEVSDPPTRDLYIETANDPESTAGWSPYDVVLASGIGEEEYNALRRDCPEPWFPPQ</sequence>
<keyword evidence="2" id="KW-1185">Reference proteome</keyword>
<dbReference type="GeneID" id="95683107"/>
<dbReference type="Proteomes" id="UP000298003">
    <property type="component" value="Unassembled WGS sequence"/>
</dbReference>
<protein>
    <submittedName>
        <fullName evidence="1">Uncharacterized protein</fullName>
    </submittedName>
</protein>
<name>A0A4Y8R8L7_9MICO</name>
<accession>A0A4Y8R8L7</accession>
<dbReference type="AlphaFoldDB" id="A0A4Y8R8L7"/>
<reference evidence="1 2" key="1">
    <citation type="submission" date="2019-03" db="EMBL/GenBank/DDBJ databases">
        <title>Cellulosimicrobium funkei JCM14302 Assembly.</title>
        <authorList>
            <person name="Dou T."/>
        </authorList>
    </citation>
    <scope>NUCLEOTIDE SEQUENCE [LARGE SCALE GENOMIC DNA]</scope>
    <source>
        <strain evidence="1 2">JCM 14302</strain>
    </source>
</reference>